<dbReference type="Pfam" id="PF00105">
    <property type="entry name" value="zf-C4"/>
    <property type="match status" value="1"/>
</dbReference>
<feature type="domain" description="Nuclear receptor" evidence="9">
    <location>
        <begin position="21"/>
        <end position="97"/>
    </location>
</feature>
<dbReference type="GO" id="GO:0030154">
    <property type="term" value="P:cell differentiation"/>
    <property type="evidence" value="ECO:0007669"/>
    <property type="project" value="TreeGrafter"/>
</dbReference>
<sequence>MLGTCLVEHAENLENAIVPLSNKCRVCGKDARYIFFGVRSCNSCKMFFKRNAERGRDALKCQFDKQCEANLNNRFECSYCRLMKCFQRGMLVEMIRSSHPKKSNKHKSSSNDIRQKKSSVLIQSNKYQQPYMLNLVQADLSNLTNREWNLLSNVSNCYNEHSGLMKGKYYMTEQESLPLKLRFKTAPMLAFINSVFEGAQLLYKNNQDFLTLSLEDRSSLLHSTTPYTASVSSNFIMYKIGLMNSAAYYNSLEIITHPSLIPTAKRIATRLDFDVVVMKLMLAILSFSTIHYTVYSQAPTENISDVKQLLNIQNIYIELTWKYLIYKYSYEQAVRCFSDMIRCVFAVNQAMVEIERIQWFTNMIDSFVQKTEDILTISG</sequence>
<dbReference type="InterPro" id="IPR013088">
    <property type="entry name" value="Znf_NHR/GATA"/>
</dbReference>
<dbReference type="InterPro" id="IPR001628">
    <property type="entry name" value="Znf_hrmn_rcpt"/>
</dbReference>
<evidence type="ECO:0000256" key="4">
    <source>
        <dbReference type="ARBA" id="ARBA00023015"/>
    </source>
</evidence>
<name>A0A814IPM9_ADIRI</name>
<dbReference type="AlphaFoldDB" id="A0A814IPM9"/>
<protein>
    <recommendedName>
        <fullName evidence="9">Nuclear receptor domain-containing protein</fullName>
    </recommendedName>
</protein>
<comment type="caution">
    <text evidence="11">The sequence shown here is derived from an EMBL/GenBank/DDBJ whole genome shotgun (WGS) entry which is preliminary data.</text>
</comment>
<dbReference type="SUPFAM" id="SSF57716">
    <property type="entry name" value="Glucocorticoid receptor-like (DNA-binding domain)"/>
    <property type="match status" value="1"/>
</dbReference>
<dbReference type="SUPFAM" id="SSF48508">
    <property type="entry name" value="Nuclear receptor ligand-binding domain"/>
    <property type="match status" value="1"/>
</dbReference>
<dbReference type="Proteomes" id="UP000663852">
    <property type="component" value="Unassembled WGS sequence"/>
</dbReference>
<keyword evidence="3" id="KW-0862">Zinc</keyword>
<evidence type="ECO:0000313" key="10">
    <source>
        <dbReference type="EMBL" id="CAF0983591.1"/>
    </source>
</evidence>
<dbReference type="Proteomes" id="UP000663828">
    <property type="component" value="Unassembled WGS sequence"/>
</dbReference>
<evidence type="ECO:0000313" key="11">
    <source>
        <dbReference type="EMBL" id="CAF1028840.1"/>
    </source>
</evidence>
<keyword evidence="2" id="KW-0863">Zinc-finger</keyword>
<keyword evidence="6" id="KW-0804">Transcription</keyword>
<evidence type="ECO:0000256" key="5">
    <source>
        <dbReference type="ARBA" id="ARBA00023125"/>
    </source>
</evidence>
<evidence type="ECO:0000313" key="12">
    <source>
        <dbReference type="Proteomes" id="UP000663828"/>
    </source>
</evidence>
<dbReference type="OrthoDB" id="9984850at2759"/>
<dbReference type="EMBL" id="CAJNOJ010000070">
    <property type="protein sequence ID" value="CAF1028840.1"/>
    <property type="molecule type" value="Genomic_DNA"/>
</dbReference>
<dbReference type="InterPro" id="IPR050234">
    <property type="entry name" value="Nuclear_hormone_rcpt_NR1"/>
</dbReference>
<reference evidence="11" key="1">
    <citation type="submission" date="2021-02" db="EMBL/GenBank/DDBJ databases">
        <authorList>
            <person name="Nowell W R."/>
        </authorList>
    </citation>
    <scope>NUCLEOTIDE SEQUENCE</scope>
</reference>
<evidence type="ECO:0000256" key="3">
    <source>
        <dbReference type="ARBA" id="ARBA00022833"/>
    </source>
</evidence>
<keyword evidence="7" id="KW-0675">Receptor</keyword>
<evidence type="ECO:0000256" key="6">
    <source>
        <dbReference type="ARBA" id="ARBA00023163"/>
    </source>
</evidence>
<dbReference type="InterPro" id="IPR035500">
    <property type="entry name" value="NHR-like_dom_sf"/>
</dbReference>
<keyword evidence="4" id="KW-0805">Transcription regulation</keyword>
<dbReference type="GO" id="GO:0008270">
    <property type="term" value="F:zinc ion binding"/>
    <property type="evidence" value="ECO:0007669"/>
    <property type="project" value="UniProtKB-KW"/>
</dbReference>
<evidence type="ECO:0000256" key="1">
    <source>
        <dbReference type="ARBA" id="ARBA00022723"/>
    </source>
</evidence>
<dbReference type="GO" id="GO:0000978">
    <property type="term" value="F:RNA polymerase II cis-regulatory region sequence-specific DNA binding"/>
    <property type="evidence" value="ECO:0007669"/>
    <property type="project" value="TreeGrafter"/>
</dbReference>
<dbReference type="PROSITE" id="PS51030">
    <property type="entry name" value="NUCLEAR_REC_DBD_2"/>
    <property type="match status" value="1"/>
</dbReference>
<dbReference type="GO" id="GO:0004879">
    <property type="term" value="F:nuclear receptor activity"/>
    <property type="evidence" value="ECO:0007669"/>
    <property type="project" value="TreeGrafter"/>
</dbReference>
<dbReference type="PANTHER" id="PTHR24082">
    <property type="entry name" value="NUCLEAR HORMONE RECEPTOR"/>
    <property type="match status" value="1"/>
</dbReference>
<keyword evidence="8" id="KW-0539">Nucleus</keyword>
<accession>A0A814IPM9</accession>
<dbReference type="EMBL" id="CAJNOR010000693">
    <property type="protein sequence ID" value="CAF0983591.1"/>
    <property type="molecule type" value="Genomic_DNA"/>
</dbReference>
<evidence type="ECO:0000256" key="7">
    <source>
        <dbReference type="ARBA" id="ARBA00023170"/>
    </source>
</evidence>
<dbReference type="PANTHER" id="PTHR24082:SF283">
    <property type="entry name" value="NUCLEAR HORMONE RECEPTOR HR96"/>
    <property type="match status" value="1"/>
</dbReference>
<dbReference type="SMART" id="SM00399">
    <property type="entry name" value="ZnF_C4"/>
    <property type="match status" value="1"/>
</dbReference>
<keyword evidence="12" id="KW-1185">Reference proteome</keyword>
<dbReference type="GO" id="GO:0045944">
    <property type="term" value="P:positive regulation of transcription by RNA polymerase II"/>
    <property type="evidence" value="ECO:0007669"/>
    <property type="project" value="TreeGrafter"/>
</dbReference>
<keyword evidence="5" id="KW-0238">DNA-binding</keyword>
<evidence type="ECO:0000259" key="9">
    <source>
        <dbReference type="PROSITE" id="PS51030"/>
    </source>
</evidence>
<gene>
    <name evidence="11" type="ORF">EDS130_LOCUS16300</name>
    <name evidence="10" type="ORF">XAT740_LOCUS12315</name>
</gene>
<dbReference type="GO" id="GO:0000122">
    <property type="term" value="P:negative regulation of transcription by RNA polymerase II"/>
    <property type="evidence" value="ECO:0007669"/>
    <property type="project" value="TreeGrafter"/>
</dbReference>
<dbReference type="Gene3D" id="3.30.50.10">
    <property type="entry name" value="Erythroid Transcription Factor GATA-1, subunit A"/>
    <property type="match status" value="1"/>
</dbReference>
<proteinExistence type="predicted"/>
<dbReference type="PRINTS" id="PR00047">
    <property type="entry name" value="STROIDFINGER"/>
</dbReference>
<keyword evidence="1" id="KW-0479">Metal-binding</keyword>
<organism evidence="11 13">
    <name type="scientific">Adineta ricciae</name>
    <name type="common">Rotifer</name>
    <dbReference type="NCBI Taxonomy" id="249248"/>
    <lineage>
        <taxon>Eukaryota</taxon>
        <taxon>Metazoa</taxon>
        <taxon>Spiralia</taxon>
        <taxon>Gnathifera</taxon>
        <taxon>Rotifera</taxon>
        <taxon>Eurotatoria</taxon>
        <taxon>Bdelloidea</taxon>
        <taxon>Adinetida</taxon>
        <taxon>Adinetidae</taxon>
        <taxon>Adineta</taxon>
    </lineage>
</organism>
<evidence type="ECO:0000256" key="2">
    <source>
        <dbReference type="ARBA" id="ARBA00022771"/>
    </source>
</evidence>
<evidence type="ECO:0000313" key="13">
    <source>
        <dbReference type="Proteomes" id="UP000663852"/>
    </source>
</evidence>
<evidence type="ECO:0000256" key="8">
    <source>
        <dbReference type="ARBA" id="ARBA00023242"/>
    </source>
</evidence>